<comment type="caution">
    <text evidence="2">The sequence shown here is derived from an EMBL/GenBank/DDBJ whole genome shotgun (WGS) entry which is preliminary data.</text>
</comment>
<feature type="compositionally biased region" description="Polar residues" evidence="1">
    <location>
        <begin position="1"/>
        <end position="14"/>
    </location>
</feature>
<feature type="region of interest" description="Disordered" evidence="1">
    <location>
        <begin position="1"/>
        <end position="52"/>
    </location>
</feature>
<evidence type="ECO:0000313" key="3">
    <source>
        <dbReference type="Proteomes" id="UP001412067"/>
    </source>
</evidence>
<dbReference type="Proteomes" id="UP001412067">
    <property type="component" value="Unassembled WGS sequence"/>
</dbReference>
<reference evidence="2 3" key="1">
    <citation type="journal article" date="2022" name="Nat. Plants">
        <title>Genomes of leafy and leafless Platanthera orchids illuminate the evolution of mycoheterotrophy.</title>
        <authorList>
            <person name="Li M.H."/>
            <person name="Liu K.W."/>
            <person name="Li Z."/>
            <person name="Lu H.C."/>
            <person name="Ye Q.L."/>
            <person name="Zhang D."/>
            <person name="Wang J.Y."/>
            <person name="Li Y.F."/>
            <person name="Zhong Z.M."/>
            <person name="Liu X."/>
            <person name="Yu X."/>
            <person name="Liu D.K."/>
            <person name="Tu X.D."/>
            <person name="Liu B."/>
            <person name="Hao Y."/>
            <person name="Liao X.Y."/>
            <person name="Jiang Y.T."/>
            <person name="Sun W.H."/>
            <person name="Chen J."/>
            <person name="Chen Y.Q."/>
            <person name="Ai Y."/>
            <person name="Zhai J.W."/>
            <person name="Wu S.S."/>
            <person name="Zhou Z."/>
            <person name="Hsiao Y.Y."/>
            <person name="Wu W.L."/>
            <person name="Chen Y.Y."/>
            <person name="Lin Y.F."/>
            <person name="Hsu J.L."/>
            <person name="Li C.Y."/>
            <person name="Wang Z.W."/>
            <person name="Zhao X."/>
            <person name="Zhong W.Y."/>
            <person name="Ma X.K."/>
            <person name="Ma L."/>
            <person name="Huang J."/>
            <person name="Chen G.Z."/>
            <person name="Huang M.Z."/>
            <person name="Huang L."/>
            <person name="Peng D.H."/>
            <person name="Luo Y.B."/>
            <person name="Zou S.Q."/>
            <person name="Chen S.P."/>
            <person name="Lan S."/>
            <person name="Tsai W.C."/>
            <person name="Van de Peer Y."/>
            <person name="Liu Z.J."/>
        </authorList>
    </citation>
    <scope>NUCLEOTIDE SEQUENCE [LARGE SCALE GENOMIC DNA]</scope>
    <source>
        <strain evidence="2">Lor288</strain>
    </source>
</reference>
<protein>
    <submittedName>
        <fullName evidence="2">Uncharacterized protein</fullName>
    </submittedName>
</protein>
<gene>
    <name evidence="2" type="ORF">KSP40_PGU000234</name>
</gene>
<dbReference type="EMBL" id="JBBWWR010000013">
    <property type="protein sequence ID" value="KAK8956031.1"/>
    <property type="molecule type" value="Genomic_DNA"/>
</dbReference>
<feature type="compositionally biased region" description="Low complexity" evidence="1">
    <location>
        <begin position="15"/>
        <end position="35"/>
    </location>
</feature>
<accession>A0ABR2M0L5</accession>
<organism evidence="2 3">
    <name type="scientific">Platanthera guangdongensis</name>
    <dbReference type="NCBI Taxonomy" id="2320717"/>
    <lineage>
        <taxon>Eukaryota</taxon>
        <taxon>Viridiplantae</taxon>
        <taxon>Streptophyta</taxon>
        <taxon>Embryophyta</taxon>
        <taxon>Tracheophyta</taxon>
        <taxon>Spermatophyta</taxon>
        <taxon>Magnoliopsida</taxon>
        <taxon>Liliopsida</taxon>
        <taxon>Asparagales</taxon>
        <taxon>Orchidaceae</taxon>
        <taxon>Orchidoideae</taxon>
        <taxon>Orchideae</taxon>
        <taxon>Orchidinae</taxon>
        <taxon>Platanthera</taxon>
    </lineage>
</organism>
<keyword evidence="3" id="KW-1185">Reference proteome</keyword>
<sequence length="91" mass="10613">MENNNSSNPRPQLHNQSNTQPNTPINNNNSSNSDDNYYDELYPQTTTRWSDLPRTEIPGFRLRIPPVPPGLTPQEEWNYVFTMIRRISEGH</sequence>
<evidence type="ECO:0000313" key="2">
    <source>
        <dbReference type="EMBL" id="KAK8956031.1"/>
    </source>
</evidence>
<name>A0ABR2M0L5_9ASPA</name>
<evidence type="ECO:0000256" key="1">
    <source>
        <dbReference type="SAM" id="MobiDB-lite"/>
    </source>
</evidence>
<proteinExistence type="predicted"/>